<name>A0A0E9QUX5_ANGAN</name>
<accession>A0A0E9QUX5</accession>
<evidence type="ECO:0000313" key="1">
    <source>
        <dbReference type="EMBL" id="JAH20654.1"/>
    </source>
</evidence>
<dbReference type="AlphaFoldDB" id="A0A0E9QUX5"/>
<dbReference type="EMBL" id="GBXM01087923">
    <property type="protein sequence ID" value="JAH20654.1"/>
    <property type="molecule type" value="Transcribed_RNA"/>
</dbReference>
<protein>
    <submittedName>
        <fullName evidence="1">Uncharacterized protein</fullName>
    </submittedName>
</protein>
<reference evidence="1" key="2">
    <citation type="journal article" date="2015" name="Fish Shellfish Immunol.">
        <title>Early steps in the European eel (Anguilla anguilla)-Vibrio vulnificus interaction in the gills: Role of the RtxA13 toxin.</title>
        <authorList>
            <person name="Callol A."/>
            <person name="Pajuelo D."/>
            <person name="Ebbesson L."/>
            <person name="Teles M."/>
            <person name="MacKenzie S."/>
            <person name="Amaro C."/>
        </authorList>
    </citation>
    <scope>NUCLEOTIDE SEQUENCE</scope>
</reference>
<organism evidence="1">
    <name type="scientific">Anguilla anguilla</name>
    <name type="common">European freshwater eel</name>
    <name type="synonym">Muraena anguilla</name>
    <dbReference type="NCBI Taxonomy" id="7936"/>
    <lineage>
        <taxon>Eukaryota</taxon>
        <taxon>Metazoa</taxon>
        <taxon>Chordata</taxon>
        <taxon>Craniata</taxon>
        <taxon>Vertebrata</taxon>
        <taxon>Euteleostomi</taxon>
        <taxon>Actinopterygii</taxon>
        <taxon>Neopterygii</taxon>
        <taxon>Teleostei</taxon>
        <taxon>Anguilliformes</taxon>
        <taxon>Anguillidae</taxon>
        <taxon>Anguilla</taxon>
    </lineage>
</organism>
<reference evidence="1" key="1">
    <citation type="submission" date="2014-11" db="EMBL/GenBank/DDBJ databases">
        <authorList>
            <person name="Amaro Gonzalez C."/>
        </authorList>
    </citation>
    <scope>NUCLEOTIDE SEQUENCE</scope>
</reference>
<sequence length="51" mass="5896">MGLCGELKNWDPLQWRPQDRPPGRSRSRCIWSCRCHSASSADSRQRESPPL</sequence>
<proteinExistence type="predicted"/>